<evidence type="ECO:0000313" key="9">
    <source>
        <dbReference type="EMBL" id="SDB81559.1"/>
    </source>
</evidence>
<keyword evidence="10" id="KW-1185">Reference proteome</keyword>
<feature type="transmembrane region" description="Helical" evidence="8">
    <location>
        <begin position="101"/>
        <end position="119"/>
    </location>
</feature>
<evidence type="ECO:0000256" key="5">
    <source>
        <dbReference type="ARBA" id="ARBA00022960"/>
    </source>
</evidence>
<sequence length="174" mass="19376">MSRTYFSFVIVGLFVLEGALVSHVLQAHTTPDQIVVPRFVLIIVVMIGLFTNGRTGLLYGLAFGLMYDIVYTNLLGVYAFGFACLGYVFGLYQYAFRASSFWVVLLSIAGVVLFEYYQYGIFSMLGKADLSGSTFLTSRLFPTVVFNGAFAMLVVLPFRKLALHVLTQASIRER</sequence>
<dbReference type="RefSeq" id="WP_090774335.1">
    <property type="nucleotide sequence ID" value="NZ_FMYM01000001.1"/>
</dbReference>
<dbReference type="GO" id="GO:0008360">
    <property type="term" value="P:regulation of cell shape"/>
    <property type="evidence" value="ECO:0007669"/>
    <property type="project" value="UniProtKB-KW"/>
</dbReference>
<keyword evidence="7 8" id="KW-0472">Membrane</keyword>
<keyword evidence="6 8" id="KW-1133">Transmembrane helix</keyword>
<evidence type="ECO:0000256" key="4">
    <source>
        <dbReference type="ARBA" id="ARBA00022692"/>
    </source>
</evidence>
<dbReference type="NCBIfam" id="TIGR03426">
    <property type="entry name" value="shape_MreD"/>
    <property type="match status" value="1"/>
</dbReference>
<organism evidence="9 10">
    <name type="scientific">Shouchella lonarensis</name>
    <dbReference type="NCBI Taxonomy" id="1464122"/>
    <lineage>
        <taxon>Bacteria</taxon>
        <taxon>Bacillati</taxon>
        <taxon>Bacillota</taxon>
        <taxon>Bacilli</taxon>
        <taxon>Bacillales</taxon>
        <taxon>Bacillaceae</taxon>
        <taxon>Shouchella</taxon>
    </lineage>
</organism>
<proteinExistence type="inferred from homology"/>
<evidence type="ECO:0000256" key="2">
    <source>
        <dbReference type="ARBA" id="ARBA00007776"/>
    </source>
</evidence>
<dbReference type="EMBL" id="FMYM01000001">
    <property type="protein sequence ID" value="SDB81559.1"/>
    <property type="molecule type" value="Genomic_DNA"/>
</dbReference>
<feature type="transmembrane region" description="Helical" evidence="8">
    <location>
        <begin position="39"/>
        <end position="63"/>
    </location>
</feature>
<keyword evidence="5" id="KW-0133">Cell shape</keyword>
<dbReference type="STRING" id="1464122.SAMN05421737_10183"/>
<evidence type="ECO:0000256" key="3">
    <source>
        <dbReference type="ARBA" id="ARBA00022475"/>
    </source>
</evidence>
<keyword evidence="4 8" id="KW-0812">Transmembrane</keyword>
<protein>
    <submittedName>
        <fullName evidence="9">Rod shape-determining protein MreD</fullName>
    </submittedName>
</protein>
<dbReference type="GO" id="GO:0005886">
    <property type="term" value="C:plasma membrane"/>
    <property type="evidence" value="ECO:0007669"/>
    <property type="project" value="UniProtKB-SubCell"/>
</dbReference>
<evidence type="ECO:0000313" key="10">
    <source>
        <dbReference type="Proteomes" id="UP000242662"/>
    </source>
</evidence>
<evidence type="ECO:0000256" key="8">
    <source>
        <dbReference type="SAM" id="Phobius"/>
    </source>
</evidence>
<dbReference type="OrthoDB" id="1653857at2"/>
<feature type="transmembrane region" description="Helical" evidence="8">
    <location>
        <begin position="6"/>
        <end position="27"/>
    </location>
</feature>
<gene>
    <name evidence="9" type="ORF">SAMN05421737_10183</name>
</gene>
<dbReference type="Proteomes" id="UP000242662">
    <property type="component" value="Unassembled WGS sequence"/>
</dbReference>
<reference evidence="10" key="1">
    <citation type="submission" date="2016-09" db="EMBL/GenBank/DDBJ databases">
        <authorList>
            <person name="Varghese N."/>
            <person name="Submissions S."/>
        </authorList>
    </citation>
    <scope>NUCLEOTIDE SEQUENCE [LARGE SCALE GENOMIC DNA]</scope>
    <source>
        <strain evidence="10">25nlg</strain>
    </source>
</reference>
<dbReference type="AlphaFoldDB" id="A0A1G6GI28"/>
<dbReference type="InterPro" id="IPR007227">
    <property type="entry name" value="Cell_shape_determining_MreD"/>
</dbReference>
<feature type="transmembrane region" description="Helical" evidence="8">
    <location>
        <begin position="139"/>
        <end position="158"/>
    </location>
</feature>
<accession>A0A1G6GI28</accession>
<name>A0A1G6GI28_9BACI</name>
<evidence type="ECO:0000256" key="6">
    <source>
        <dbReference type="ARBA" id="ARBA00022989"/>
    </source>
</evidence>
<feature type="transmembrane region" description="Helical" evidence="8">
    <location>
        <begin position="69"/>
        <end position="89"/>
    </location>
</feature>
<keyword evidence="3" id="KW-1003">Cell membrane</keyword>
<evidence type="ECO:0000256" key="7">
    <source>
        <dbReference type="ARBA" id="ARBA00023136"/>
    </source>
</evidence>
<evidence type="ECO:0000256" key="1">
    <source>
        <dbReference type="ARBA" id="ARBA00004651"/>
    </source>
</evidence>
<comment type="similarity">
    <text evidence="2">Belongs to the MreD family.</text>
</comment>
<comment type="subcellular location">
    <subcellularLocation>
        <location evidence="1">Cell membrane</location>
        <topology evidence="1">Multi-pass membrane protein</topology>
    </subcellularLocation>
</comment>
<dbReference type="Pfam" id="PF04093">
    <property type="entry name" value="MreD"/>
    <property type="match status" value="1"/>
</dbReference>